<dbReference type="Pfam" id="PF00581">
    <property type="entry name" value="Rhodanese"/>
    <property type="match status" value="1"/>
</dbReference>
<reference evidence="2 4" key="1">
    <citation type="journal article" date="2008" name="Science">
        <title>The Physcomitrella genome reveals evolutionary insights into the conquest of land by plants.</title>
        <authorList>
            <person name="Rensing S."/>
            <person name="Lang D."/>
            <person name="Zimmer A."/>
            <person name="Terry A."/>
            <person name="Salamov A."/>
            <person name="Shapiro H."/>
            <person name="Nishiyama T."/>
            <person name="Perroud P.-F."/>
            <person name="Lindquist E."/>
            <person name="Kamisugi Y."/>
            <person name="Tanahashi T."/>
            <person name="Sakakibara K."/>
            <person name="Fujita T."/>
            <person name="Oishi K."/>
            <person name="Shin-I T."/>
            <person name="Kuroki Y."/>
            <person name="Toyoda A."/>
            <person name="Suzuki Y."/>
            <person name="Hashimoto A."/>
            <person name="Yamaguchi K."/>
            <person name="Sugano A."/>
            <person name="Kohara Y."/>
            <person name="Fujiyama A."/>
            <person name="Anterola A."/>
            <person name="Aoki S."/>
            <person name="Ashton N."/>
            <person name="Barbazuk W.B."/>
            <person name="Barker E."/>
            <person name="Bennetzen J."/>
            <person name="Bezanilla M."/>
            <person name="Blankenship R."/>
            <person name="Cho S.H."/>
            <person name="Dutcher S."/>
            <person name="Estelle M."/>
            <person name="Fawcett J.A."/>
            <person name="Gundlach H."/>
            <person name="Hanada K."/>
            <person name="Heyl A."/>
            <person name="Hicks K.A."/>
            <person name="Hugh J."/>
            <person name="Lohr M."/>
            <person name="Mayer K."/>
            <person name="Melkozernov A."/>
            <person name="Murata T."/>
            <person name="Nelson D."/>
            <person name="Pils B."/>
            <person name="Prigge M."/>
            <person name="Reiss B."/>
            <person name="Renner T."/>
            <person name="Rombauts S."/>
            <person name="Rushton P."/>
            <person name="Sanderfoot A."/>
            <person name="Schween G."/>
            <person name="Shiu S.-H."/>
            <person name="Stueber K."/>
            <person name="Theodoulou F.L."/>
            <person name="Tu H."/>
            <person name="Van de Peer Y."/>
            <person name="Verrier P.J."/>
            <person name="Waters E."/>
            <person name="Wood A."/>
            <person name="Yang L."/>
            <person name="Cove D."/>
            <person name="Cuming A."/>
            <person name="Hasebe M."/>
            <person name="Lucas S."/>
            <person name="Mishler D.B."/>
            <person name="Reski R."/>
            <person name="Grigoriev I."/>
            <person name="Quatrano R.S."/>
            <person name="Boore J.L."/>
        </authorList>
    </citation>
    <scope>NUCLEOTIDE SEQUENCE [LARGE SCALE GENOMIC DNA]</scope>
    <source>
        <strain evidence="3 4">cv. Gransden 2004</strain>
    </source>
</reference>
<dbReference type="OrthoDB" id="496335at2759"/>
<dbReference type="SUPFAM" id="SSF52821">
    <property type="entry name" value="Rhodanese/Cell cycle control phosphatase"/>
    <property type="match status" value="1"/>
</dbReference>
<dbReference type="Proteomes" id="UP000006727">
    <property type="component" value="Chromosome 5"/>
</dbReference>
<keyword evidence="4" id="KW-1185">Reference proteome</keyword>
<dbReference type="FunFam" id="3.40.250.10:FF:000114">
    <property type="entry name" value="Predicted protein"/>
    <property type="match status" value="1"/>
</dbReference>
<organism evidence="2">
    <name type="scientific">Physcomitrium patens</name>
    <name type="common">Spreading-leaved earth moss</name>
    <name type="synonym">Physcomitrella patens</name>
    <dbReference type="NCBI Taxonomy" id="3218"/>
    <lineage>
        <taxon>Eukaryota</taxon>
        <taxon>Viridiplantae</taxon>
        <taxon>Streptophyta</taxon>
        <taxon>Embryophyta</taxon>
        <taxon>Bryophyta</taxon>
        <taxon>Bryophytina</taxon>
        <taxon>Bryopsida</taxon>
        <taxon>Funariidae</taxon>
        <taxon>Funariales</taxon>
        <taxon>Funariaceae</taxon>
        <taxon>Physcomitrium</taxon>
    </lineage>
</organism>
<dbReference type="Gramene" id="Pp3c5_3150V3.1">
    <property type="protein sequence ID" value="PAC:32953237.CDS.1"/>
    <property type="gene ID" value="Pp3c5_3150"/>
</dbReference>
<feature type="domain" description="Rhodanese" evidence="1">
    <location>
        <begin position="128"/>
        <end position="276"/>
    </location>
</feature>
<evidence type="ECO:0000313" key="3">
    <source>
        <dbReference type="EnsemblPlants" id="PAC:32953237.CDS.1"/>
    </source>
</evidence>
<dbReference type="PROSITE" id="PS50206">
    <property type="entry name" value="RHODANESE_3"/>
    <property type="match status" value="1"/>
</dbReference>
<dbReference type="EnsemblPlants" id="Pp3c5_3150V3.2">
    <property type="protein sequence ID" value="PAC:32953238.CDS.1"/>
    <property type="gene ID" value="Pp3c5_3150"/>
</dbReference>
<proteinExistence type="predicted"/>
<dbReference type="GeneID" id="112282484"/>
<dbReference type="Gene3D" id="3.40.250.10">
    <property type="entry name" value="Rhodanese-like domain"/>
    <property type="match status" value="1"/>
</dbReference>
<protein>
    <recommendedName>
        <fullName evidence="1">Rhodanese domain-containing protein</fullName>
    </recommendedName>
</protein>
<reference evidence="2 4" key="2">
    <citation type="journal article" date="2018" name="Plant J.">
        <title>The Physcomitrella patens chromosome-scale assembly reveals moss genome structure and evolution.</title>
        <authorList>
            <person name="Lang D."/>
            <person name="Ullrich K.K."/>
            <person name="Murat F."/>
            <person name="Fuchs J."/>
            <person name="Jenkins J."/>
            <person name="Haas F.B."/>
            <person name="Piednoel M."/>
            <person name="Gundlach H."/>
            <person name="Van Bel M."/>
            <person name="Meyberg R."/>
            <person name="Vives C."/>
            <person name="Morata J."/>
            <person name="Symeonidi A."/>
            <person name="Hiss M."/>
            <person name="Muchero W."/>
            <person name="Kamisugi Y."/>
            <person name="Saleh O."/>
            <person name="Blanc G."/>
            <person name="Decker E.L."/>
            <person name="van Gessel N."/>
            <person name="Grimwood J."/>
            <person name="Hayes R.D."/>
            <person name="Graham S.W."/>
            <person name="Gunter L.E."/>
            <person name="McDaniel S.F."/>
            <person name="Hoernstein S.N.W."/>
            <person name="Larsson A."/>
            <person name="Li F.W."/>
            <person name="Perroud P.F."/>
            <person name="Phillips J."/>
            <person name="Ranjan P."/>
            <person name="Rokshar D.S."/>
            <person name="Rothfels C.J."/>
            <person name="Schneider L."/>
            <person name="Shu S."/>
            <person name="Stevenson D.W."/>
            <person name="Thummler F."/>
            <person name="Tillich M."/>
            <person name="Villarreal Aguilar J.C."/>
            <person name="Widiez T."/>
            <person name="Wong G.K."/>
            <person name="Wymore A."/>
            <person name="Zhang Y."/>
            <person name="Zimmer A.D."/>
            <person name="Quatrano R.S."/>
            <person name="Mayer K.F.X."/>
            <person name="Goodstein D."/>
            <person name="Casacuberta J.M."/>
            <person name="Vandepoele K."/>
            <person name="Reski R."/>
            <person name="Cuming A.C."/>
            <person name="Tuskan G.A."/>
            <person name="Maumus F."/>
            <person name="Salse J."/>
            <person name="Schmutz J."/>
            <person name="Rensing S.A."/>
        </authorList>
    </citation>
    <scope>NUCLEOTIDE SEQUENCE [LARGE SCALE GENOMIC DNA]</scope>
    <source>
        <strain evidence="3 4">cv. Gransden 2004</strain>
    </source>
</reference>
<dbReference type="SMART" id="SM00450">
    <property type="entry name" value="RHOD"/>
    <property type="match status" value="1"/>
</dbReference>
<dbReference type="RefSeq" id="XP_024375877.1">
    <property type="nucleotide sequence ID" value="XM_024520109.2"/>
</dbReference>
<evidence type="ECO:0000313" key="4">
    <source>
        <dbReference type="Proteomes" id="UP000006727"/>
    </source>
</evidence>
<dbReference type="InterPro" id="IPR043186">
    <property type="entry name" value="Str14"/>
</dbReference>
<dbReference type="PaxDb" id="3218-PP1S72_281V6.1"/>
<dbReference type="EnsemblPlants" id="Pp3c5_3150V3.1">
    <property type="protein sequence ID" value="PAC:32953237.CDS.1"/>
    <property type="gene ID" value="Pp3c5_3150"/>
</dbReference>
<dbReference type="OMA" id="AWVEVHR"/>
<dbReference type="InterPro" id="IPR001763">
    <property type="entry name" value="Rhodanese-like_dom"/>
</dbReference>
<dbReference type="Gramene" id="Pp3c5_3150V3.2">
    <property type="protein sequence ID" value="PAC:32953238.CDS.1"/>
    <property type="gene ID" value="Pp3c5_3150"/>
</dbReference>
<dbReference type="InterPro" id="IPR036873">
    <property type="entry name" value="Rhodanese-like_dom_sf"/>
</dbReference>
<dbReference type="AlphaFoldDB" id="A0A2K1KIA3"/>
<dbReference type="PANTHER" id="PTHR44920:SF2">
    <property type="entry name" value="RHODANESE DOMAIN-CONTAINING PROTEIN"/>
    <property type="match status" value="1"/>
</dbReference>
<evidence type="ECO:0000313" key="2">
    <source>
        <dbReference type="EMBL" id="PNR53499.1"/>
    </source>
</evidence>
<reference evidence="3" key="3">
    <citation type="submission" date="2020-12" db="UniProtKB">
        <authorList>
            <consortium name="EnsemblPlants"/>
        </authorList>
    </citation>
    <scope>IDENTIFICATION</scope>
</reference>
<gene>
    <name evidence="3" type="primary">LOC112282484</name>
    <name evidence="2" type="ORF">PHYPA_007174</name>
</gene>
<dbReference type="EMBL" id="ABEU02000005">
    <property type="protein sequence ID" value="PNR53499.1"/>
    <property type="molecule type" value="Genomic_DNA"/>
</dbReference>
<sequence>MELQQLSSLGATSCARSLWSNGAQAAPGLNGTRASQRVLRVIAEVEEQAATSDKPTRSKGWFYDKFVAEQTMEAKLSKFQNDVKARNGYVGSWFEDSFKYTAWVQVHRVLTERGLQDVDCQEAYNRIKSAKAIAIDVREADDYANAHAEGAKSAPLFRLIQGNDMKSNMRRLGYALLTDFKGTERNPDFVAAATEAVGGDKTKQVIVYCSIGGTLQTFVERKGPKAKKYNDPERLFGRQSRSLKAIYELQEAGFTNVVHMKEGLNQWRHLDLPLEAME</sequence>
<evidence type="ECO:0000259" key="1">
    <source>
        <dbReference type="PROSITE" id="PS50206"/>
    </source>
</evidence>
<dbReference type="STRING" id="3218.A0A2K1KIA3"/>
<dbReference type="CDD" id="cd00158">
    <property type="entry name" value="RHOD"/>
    <property type="match status" value="1"/>
</dbReference>
<accession>A0A2K1KIA3</accession>
<dbReference type="PANTHER" id="PTHR44920">
    <property type="entry name" value="RHODANESE-LIKE DOMAIN-CONTAINING PROTEIN 14, CHLOROPLASTIC-RELATED"/>
    <property type="match status" value="1"/>
</dbReference>
<name>A0A2K1KIA3_PHYPA</name>